<comment type="caution">
    <text evidence="5">The sequence shown here is derived from an EMBL/GenBank/DDBJ whole genome shotgun (WGS) entry which is preliminary data.</text>
</comment>
<dbReference type="PROSITE" id="PS50893">
    <property type="entry name" value="ABC_TRANSPORTER_2"/>
    <property type="match status" value="1"/>
</dbReference>
<dbReference type="CDD" id="cd03230">
    <property type="entry name" value="ABC_DR_subfamily_A"/>
    <property type="match status" value="1"/>
</dbReference>
<dbReference type="Proteomes" id="UP000282311">
    <property type="component" value="Unassembled WGS sequence"/>
</dbReference>
<dbReference type="EMBL" id="RBAH01000001">
    <property type="protein sequence ID" value="RKN86846.1"/>
    <property type="molecule type" value="Genomic_DNA"/>
</dbReference>
<dbReference type="GO" id="GO:0016887">
    <property type="term" value="F:ATP hydrolysis activity"/>
    <property type="evidence" value="ECO:0007669"/>
    <property type="project" value="InterPro"/>
</dbReference>
<evidence type="ECO:0000313" key="5">
    <source>
        <dbReference type="EMBL" id="RKN86846.1"/>
    </source>
</evidence>
<proteinExistence type="predicted"/>
<dbReference type="InterPro" id="IPR051782">
    <property type="entry name" value="ABC_Transporter_VariousFunc"/>
</dbReference>
<keyword evidence="3 5" id="KW-0067">ATP-binding</keyword>
<sequence length="291" mass="33199">MRAIEFRQFQKRNGDFALRDMNFHVEGGYITGLIGSNGSGKTTLIRSIMNMIKPDRGEVLVFGQSYRSHERDIKRRIGFVYDEDVFYGHLTIREMKRIIASFYPTWNERAFQRYLHDFGLPERKKIRDLSKGMKAKFALAAALAHEPELLLMDEPTSGLDTVFRRDILSILSDYIRDGSKTVLFSTHLCADLDRIADYIVYIGGGELRFSGTKEELLERYLLVKGPVALLEQNPLPYAGLRQSQLGFEALLAKDPLRADDFASPYVVEKPTLDDIVMFTQEGGHRYGAASR</sequence>
<dbReference type="Pfam" id="PF00005">
    <property type="entry name" value="ABC_tran"/>
    <property type="match status" value="1"/>
</dbReference>
<evidence type="ECO:0000259" key="4">
    <source>
        <dbReference type="PROSITE" id="PS50893"/>
    </source>
</evidence>
<dbReference type="PROSITE" id="PS00211">
    <property type="entry name" value="ABC_TRANSPORTER_1"/>
    <property type="match status" value="1"/>
</dbReference>
<dbReference type="SMART" id="SM00382">
    <property type="entry name" value="AAA"/>
    <property type="match status" value="1"/>
</dbReference>
<reference evidence="5 6" key="1">
    <citation type="journal article" date="2007" name="Int. J. Syst. Evol. Microbiol.">
        <title>Paenibacillus ginsengarvi sp. nov., isolated from soil from ginseng cultivation.</title>
        <authorList>
            <person name="Yoon M.H."/>
            <person name="Ten L.N."/>
            <person name="Im W.T."/>
        </authorList>
    </citation>
    <scope>NUCLEOTIDE SEQUENCE [LARGE SCALE GENOMIC DNA]</scope>
    <source>
        <strain evidence="5 6">KCTC 13059</strain>
    </source>
</reference>
<keyword evidence="2" id="KW-0547">Nucleotide-binding</keyword>
<name>A0A3B0CZ79_9BACL</name>
<feature type="domain" description="ABC transporter" evidence="4">
    <location>
        <begin position="1"/>
        <end position="229"/>
    </location>
</feature>
<dbReference type="OrthoDB" id="9804819at2"/>
<evidence type="ECO:0000256" key="2">
    <source>
        <dbReference type="ARBA" id="ARBA00022741"/>
    </source>
</evidence>
<dbReference type="PANTHER" id="PTHR42939:SF3">
    <property type="entry name" value="ABC TRANSPORTER ATP-BINDING COMPONENT"/>
    <property type="match status" value="1"/>
</dbReference>
<evidence type="ECO:0000256" key="3">
    <source>
        <dbReference type="ARBA" id="ARBA00022840"/>
    </source>
</evidence>
<gene>
    <name evidence="5" type="ORF">D7M11_02520</name>
</gene>
<dbReference type="SUPFAM" id="SSF52540">
    <property type="entry name" value="P-loop containing nucleoside triphosphate hydrolases"/>
    <property type="match status" value="1"/>
</dbReference>
<dbReference type="Gene3D" id="3.40.50.300">
    <property type="entry name" value="P-loop containing nucleotide triphosphate hydrolases"/>
    <property type="match status" value="1"/>
</dbReference>
<dbReference type="PANTHER" id="PTHR42939">
    <property type="entry name" value="ABC TRANSPORTER ATP-BINDING PROTEIN ALBC-RELATED"/>
    <property type="match status" value="1"/>
</dbReference>
<keyword evidence="6" id="KW-1185">Reference proteome</keyword>
<evidence type="ECO:0000313" key="6">
    <source>
        <dbReference type="Proteomes" id="UP000282311"/>
    </source>
</evidence>
<dbReference type="InterPro" id="IPR003593">
    <property type="entry name" value="AAA+_ATPase"/>
</dbReference>
<dbReference type="InterPro" id="IPR017871">
    <property type="entry name" value="ABC_transporter-like_CS"/>
</dbReference>
<dbReference type="GO" id="GO:0005524">
    <property type="term" value="F:ATP binding"/>
    <property type="evidence" value="ECO:0007669"/>
    <property type="project" value="UniProtKB-KW"/>
</dbReference>
<protein>
    <submittedName>
        <fullName evidence="5">ABC transporter ATP-binding protein</fullName>
    </submittedName>
</protein>
<accession>A0A3B0CZ79</accession>
<keyword evidence="1" id="KW-0813">Transport</keyword>
<dbReference type="AlphaFoldDB" id="A0A3B0CZ79"/>
<organism evidence="5 6">
    <name type="scientific">Paenibacillus ginsengarvi</name>
    <dbReference type="NCBI Taxonomy" id="400777"/>
    <lineage>
        <taxon>Bacteria</taxon>
        <taxon>Bacillati</taxon>
        <taxon>Bacillota</taxon>
        <taxon>Bacilli</taxon>
        <taxon>Bacillales</taxon>
        <taxon>Paenibacillaceae</taxon>
        <taxon>Paenibacillus</taxon>
    </lineage>
</organism>
<evidence type="ECO:0000256" key="1">
    <source>
        <dbReference type="ARBA" id="ARBA00022448"/>
    </source>
</evidence>
<dbReference type="InterPro" id="IPR003439">
    <property type="entry name" value="ABC_transporter-like_ATP-bd"/>
</dbReference>
<dbReference type="RefSeq" id="WP_120745553.1">
    <property type="nucleotide sequence ID" value="NZ_RBAH01000001.1"/>
</dbReference>
<dbReference type="InterPro" id="IPR027417">
    <property type="entry name" value="P-loop_NTPase"/>
</dbReference>